<gene>
    <name evidence="1" type="ORF">HX798_26185</name>
</gene>
<name>A0A7Y8D3V3_PSEPU</name>
<evidence type="ECO:0000313" key="1">
    <source>
        <dbReference type="EMBL" id="NWC83750.1"/>
    </source>
</evidence>
<dbReference type="Gene3D" id="3.40.1580.10">
    <property type="entry name" value="SMI1/KNR4-like"/>
    <property type="match status" value="1"/>
</dbReference>
<reference evidence="1 2" key="1">
    <citation type="submission" date="2020-04" db="EMBL/GenBank/DDBJ databases">
        <title>Molecular characterization of pseudomonads from Agaricus bisporus reveal novel blotch 2 pathogens in Western Europe.</title>
        <authorList>
            <person name="Taparia T."/>
            <person name="Krijger M."/>
            <person name="Haynes E."/>
            <person name="Elpinstone J.G."/>
            <person name="Noble R."/>
            <person name="Van Der Wolf J."/>
        </authorList>
    </citation>
    <scope>NUCLEOTIDE SEQUENCE [LARGE SCALE GENOMIC DNA]</scope>
    <source>
        <strain evidence="1 2">P7765</strain>
    </source>
</reference>
<protein>
    <submittedName>
        <fullName evidence="1">SMI1/KNR4 family protein</fullName>
    </submittedName>
</protein>
<sequence length="199" mass="22001">MVIFTERHGAASAASIEALRNALGISNRAWIVDFWRKSDGALLNDQVLIYSVSDIEERNNTFEVEDSFKGMIAVGDDSGGRLILINKCGEGDFFLVDSGNTTLDGCDRFETIEKLLDYIEEDEGEGEVATAGLGDIFSKGSCKPSIEEVVDIKKMLGLNYSIVQLKAILAKSGQVVMKSVYAQKYQEALKRFSHIIEFR</sequence>
<dbReference type="RefSeq" id="WP_177011177.1">
    <property type="nucleotide sequence ID" value="NZ_JACARV010000103.1"/>
</dbReference>
<evidence type="ECO:0000313" key="2">
    <source>
        <dbReference type="Proteomes" id="UP000542695"/>
    </source>
</evidence>
<proteinExistence type="predicted"/>
<dbReference type="AlphaFoldDB" id="A0A7Y8D3V3"/>
<dbReference type="EMBL" id="JACARV010000103">
    <property type="protein sequence ID" value="NWC83750.1"/>
    <property type="molecule type" value="Genomic_DNA"/>
</dbReference>
<dbReference type="Proteomes" id="UP000542695">
    <property type="component" value="Unassembled WGS sequence"/>
</dbReference>
<accession>A0A7Y8D3V3</accession>
<comment type="caution">
    <text evidence="1">The sequence shown here is derived from an EMBL/GenBank/DDBJ whole genome shotgun (WGS) entry which is preliminary data.</text>
</comment>
<dbReference type="InterPro" id="IPR037883">
    <property type="entry name" value="Knr4/Smi1-like_sf"/>
</dbReference>
<organism evidence="1 2">
    <name type="scientific">Pseudomonas putida</name>
    <name type="common">Arthrobacter siderocapsulatus</name>
    <dbReference type="NCBI Taxonomy" id="303"/>
    <lineage>
        <taxon>Bacteria</taxon>
        <taxon>Pseudomonadati</taxon>
        <taxon>Pseudomonadota</taxon>
        <taxon>Gammaproteobacteria</taxon>
        <taxon>Pseudomonadales</taxon>
        <taxon>Pseudomonadaceae</taxon>
        <taxon>Pseudomonas</taxon>
    </lineage>
</organism>